<gene>
    <name evidence="5" type="ORF">R4I43_22200</name>
</gene>
<accession>A0ABU6AF75</accession>
<comment type="caution">
    <text evidence="5">The sequence shown here is derived from an EMBL/GenBank/DDBJ whole genome shotgun (WGS) entry which is preliminary data.</text>
</comment>
<sequence length="188" mass="21333">MVSTLDALATIGAKLADRRPSTDLYQDIARIVRSASHCDTIALSQLNPVTRRHDTVVNLEYPETVLRHLNTWFVEHDEVYRHMRTGDGKPLRWRDMPFRYESMFSAERVFRPSGFNEGVTVCLYNQDGRYTGALHVSTTDRNQPPDEAMQLLSASQTLLGTLVDWWTTLDTPSVEDEPALPGVGDPER</sequence>
<dbReference type="Pfam" id="PF03472">
    <property type="entry name" value="Autoind_bind"/>
    <property type="match status" value="1"/>
</dbReference>
<protein>
    <submittedName>
        <fullName evidence="5">Autoinducer binding domain-containing protein</fullName>
    </submittedName>
</protein>
<evidence type="ECO:0000259" key="4">
    <source>
        <dbReference type="Pfam" id="PF03472"/>
    </source>
</evidence>
<keyword evidence="2" id="KW-0238">DNA-binding</keyword>
<dbReference type="EMBL" id="JAWLNX010000016">
    <property type="protein sequence ID" value="MEB3370123.1"/>
    <property type="molecule type" value="Genomic_DNA"/>
</dbReference>
<feature type="domain" description="Transcription factor LuxR-like autoinducer-binding" evidence="4">
    <location>
        <begin position="38"/>
        <end position="156"/>
    </location>
</feature>
<feature type="non-terminal residue" evidence="5">
    <location>
        <position position="188"/>
    </location>
</feature>
<dbReference type="InterPro" id="IPR005143">
    <property type="entry name" value="TF_LuxR_autoind-bd_dom"/>
</dbReference>
<proteinExistence type="predicted"/>
<evidence type="ECO:0000256" key="1">
    <source>
        <dbReference type="ARBA" id="ARBA00023015"/>
    </source>
</evidence>
<dbReference type="Gene3D" id="3.30.450.80">
    <property type="entry name" value="Transcription factor LuxR-like, autoinducer-binding domain"/>
    <property type="match status" value="1"/>
</dbReference>
<evidence type="ECO:0000313" key="6">
    <source>
        <dbReference type="Proteomes" id="UP001327093"/>
    </source>
</evidence>
<dbReference type="InterPro" id="IPR036693">
    <property type="entry name" value="TF_LuxR_autoind-bd_dom_sf"/>
</dbReference>
<dbReference type="SUPFAM" id="SSF75516">
    <property type="entry name" value="Pheromone-binding domain of LuxR-like quorum-sensing transcription factors"/>
    <property type="match status" value="1"/>
</dbReference>
<name>A0ABU6AF75_9PSEU</name>
<keyword evidence="3" id="KW-0804">Transcription</keyword>
<reference evidence="5 6" key="1">
    <citation type="submission" date="2023-10" db="EMBL/GenBank/DDBJ databases">
        <title>Saccharopolyspora sp. nov., isolated from mangrove soil.</title>
        <authorList>
            <person name="Lu Y."/>
            <person name="Liu W."/>
        </authorList>
    </citation>
    <scope>NUCLEOTIDE SEQUENCE [LARGE SCALE GENOMIC DNA]</scope>
    <source>
        <strain evidence="5 6">S2-29</strain>
    </source>
</reference>
<evidence type="ECO:0000256" key="2">
    <source>
        <dbReference type="ARBA" id="ARBA00023125"/>
    </source>
</evidence>
<keyword evidence="6" id="KW-1185">Reference proteome</keyword>
<evidence type="ECO:0000256" key="3">
    <source>
        <dbReference type="ARBA" id="ARBA00023163"/>
    </source>
</evidence>
<organism evidence="5 6">
    <name type="scientific">Saccharopolyspora mangrovi</name>
    <dbReference type="NCBI Taxonomy" id="3082379"/>
    <lineage>
        <taxon>Bacteria</taxon>
        <taxon>Bacillati</taxon>
        <taxon>Actinomycetota</taxon>
        <taxon>Actinomycetes</taxon>
        <taxon>Pseudonocardiales</taxon>
        <taxon>Pseudonocardiaceae</taxon>
        <taxon>Saccharopolyspora</taxon>
    </lineage>
</organism>
<dbReference type="Proteomes" id="UP001327093">
    <property type="component" value="Unassembled WGS sequence"/>
</dbReference>
<keyword evidence="1" id="KW-0805">Transcription regulation</keyword>
<evidence type="ECO:0000313" key="5">
    <source>
        <dbReference type="EMBL" id="MEB3370123.1"/>
    </source>
</evidence>
<dbReference type="RefSeq" id="WP_324267608.1">
    <property type="nucleotide sequence ID" value="NZ_JAWLNX010000016.1"/>
</dbReference>